<dbReference type="Pfam" id="PF02321">
    <property type="entry name" value="OEP"/>
    <property type="match status" value="1"/>
</dbReference>
<keyword evidence="2" id="KW-0732">Signal</keyword>
<comment type="caution">
    <text evidence="3">The sequence shown here is derived from an EMBL/GenBank/DDBJ whole genome shotgun (WGS) entry which is preliminary data.</text>
</comment>
<accession>A0A7W8E5A0</accession>
<dbReference type="InterPro" id="IPR003423">
    <property type="entry name" value="OMP_efflux"/>
</dbReference>
<dbReference type="AlphaFoldDB" id="A0A7W8E5A0"/>
<dbReference type="Proteomes" id="UP000540989">
    <property type="component" value="Unassembled WGS sequence"/>
</dbReference>
<dbReference type="RefSeq" id="WP_221312881.1">
    <property type="nucleotide sequence ID" value="NZ_JACHIP010000005.1"/>
</dbReference>
<comment type="similarity">
    <text evidence="1">Belongs to the outer membrane factor (OMF) (TC 1.B.17) family.</text>
</comment>
<protein>
    <submittedName>
        <fullName evidence="3">Cobalt-zinc-cadmium efflux system outer membrane protein</fullName>
    </submittedName>
</protein>
<keyword evidence="4" id="KW-1185">Reference proteome</keyword>
<proteinExistence type="inferred from homology"/>
<feature type="signal peptide" evidence="2">
    <location>
        <begin position="1"/>
        <end position="24"/>
    </location>
</feature>
<reference evidence="3 4" key="1">
    <citation type="submission" date="2020-08" db="EMBL/GenBank/DDBJ databases">
        <title>Genomic Encyclopedia of Type Strains, Phase IV (KMG-V): Genome sequencing to study the core and pangenomes of soil and plant-associated prokaryotes.</title>
        <authorList>
            <person name="Whitman W."/>
        </authorList>
    </citation>
    <scope>NUCLEOTIDE SEQUENCE [LARGE SCALE GENOMIC DNA]</scope>
    <source>
        <strain evidence="3 4">M8UP14</strain>
    </source>
</reference>
<dbReference type="SUPFAM" id="SSF56954">
    <property type="entry name" value="Outer membrane efflux proteins (OEP)"/>
    <property type="match status" value="1"/>
</dbReference>
<name>A0A7W8E5A0_9BACT</name>
<evidence type="ECO:0000256" key="1">
    <source>
        <dbReference type="ARBA" id="ARBA00007613"/>
    </source>
</evidence>
<sequence>MFRKLSIAMMVSSSLGVVPSNLWAQQVATGVAAQSASQVSSPLALTWQQVQDRFRAANPTLRAGAISIDESRAQEITAHLRPNPTFGAQLDQVTLFHRDPYQPLTQAYPNVTFNYLHERDHKRELRTDSARQGTKIAISNQTDLQRTLTYSLRQAFVQTLQAKAVLALTSENLTYYDHVLDVSSDRFKAGDIAQVDLDRLQLGRVQYEQDNETADVNVRTAKIQLLQLINDRTPVDQFDVTGPYEFADGLQPLDQYHQQAISERPDLLAALQTVEKAKIDHRLAIANGSTDPTFGFDAAHQPDPLNSYIGLSVNVPLRIFDRNQGEKQRTLLDIDLQQQQAEAARAQVFADVDSAYATVDSQLKLLRPYKGKYLKQALSVRDTISFSYQHGGASLIDFLQAQADYRNIQLGYVNLLGAYLTAAAQMNEAVGQEVLP</sequence>
<dbReference type="InterPro" id="IPR010131">
    <property type="entry name" value="MdtP/NodT-like"/>
</dbReference>
<gene>
    <name evidence="3" type="ORF">HDF16_003797</name>
</gene>
<feature type="chain" id="PRO_5030775431" evidence="2">
    <location>
        <begin position="25"/>
        <end position="436"/>
    </location>
</feature>
<dbReference type="Gene3D" id="1.20.1600.10">
    <property type="entry name" value="Outer membrane efflux proteins (OEP)"/>
    <property type="match status" value="1"/>
</dbReference>
<organism evidence="3 4">
    <name type="scientific">Granulicella aggregans</name>
    <dbReference type="NCBI Taxonomy" id="474949"/>
    <lineage>
        <taxon>Bacteria</taxon>
        <taxon>Pseudomonadati</taxon>
        <taxon>Acidobacteriota</taxon>
        <taxon>Terriglobia</taxon>
        <taxon>Terriglobales</taxon>
        <taxon>Acidobacteriaceae</taxon>
        <taxon>Granulicella</taxon>
    </lineage>
</organism>
<evidence type="ECO:0000313" key="4">
    <source>
        <dbReference type="Proteomes" id="UP000540989"/>
    </source>
</evidence>
<dbReference type="PANTHER" id="PTHR30203">
    <property type="entry name" value="OUTER MEMBRANE CATION EFFLUX PROTEIN"/>
    <property type="match status" value="1"/>
</dbReference>
<dbReference type="GO" id="GO:0015562">
    <property type="term" value="F:efflux transmembrane transporter activity"/>
    <property type="evidence" value="ECO:0007669"/>
    <property type="project" value="InterPro"/>
</dbReference>
<evidence type="ECO:0000313" key="3">
    <source>
        <dbReference type="EMBL" id="MBB5059074.1"/>
    </source>
</evidence>
<evidence type="ECO:0000256" key="2">
    <source>
        <dbReference type="SAM" id="SignalP"/>
    </source>
</evidence>
<dbReference type="PANTHER" id="PTHR30203:SF24">
    <property type="entry name" value="BLR4935 PROTEIN"/>
    <property type="match status" value="1"/>
</dbReference>
<dbReference type="EMBL" id="JACHIP010000005">
    <property type="protein sequence ID" value="MBB5059074.1"/>
    <property type="molecule type" value="Genomic_DNA"/>
</dbReference>